<dbReference type="RefSeq" id="WP_061997799.1">
    <property type="nucleotide sequence ID" value="NZ_JAUOQI010000004.1"/>
</dbReference>
<dbReference type="InterPro" id="IPR000223">
    <property type="entry name" value="Pept_S26A_signal_pept_1"/>
</dbReference>
<evidence type="ECO:0000256" key="1">
    <source>
        <dbReference type="ARBA" id="ARBA00000677"/>
    </source>
</evidence>
<feature type="domain" description="Peptidase S26" evidence="8">
    <location>
        <begin position="15"/>
        <end position="189"/>
    </location>
</feature>
<comment type="caution">
    <text evidence="9">The sequence shown here is derived from an EMBL/GenBank/DDBJ whole genome shotgun (WGS) entry which is preliminary data.</text>
</comment>
<evidence type="ECO:0000259" key="8">
    <source>
        <dbReference type="Pfam" id="PF10502"/>
    </source>
</evidence>
<dbReference type="AlphaFoldDB" id="A0AAW7Z1Q6"/>
<feature type="active site" evidence="6">
    <location>
        <position position="39"/>
    </location>
</feature>
<feature type="active site" evidence="6">
    <location>
        <position position="93"/>
    </location>
</feature>
<dbReference type="NCBIfam" id="TIGR02227">
    <property type="entry name" value="sigpep_I_bact"/>
    <property type="match status" value="1"/>
</dbReference>
<dbReference type="SUPFAM" id="SSF51306">
    <property type="entry name" value="LexA/Signal peptidase"/>
    <property type="match status" value="1"/>
</dbReference>
<dbReference type="EC" id="3.4.21.89" evidence="3 7"/>
<sequence>MKQQTGSFIKRNLPFILFVVLMFSFRSSVADYYHVPTGSMEPTIQVGDRIVVDKSAYTFELPFTNMVLAHTGNIARGDIVVIQSSAANTRLVKRVIAVAGDTVHLSNNNLTVNGDHALIQRLDNYIFQENMGESQRTIQLLPVNGARTSFNEVVVPEKHVLVMGDNRNNSVDSRYYGFIPVEEIQGQATRVAFSLDKENYYLPRSARSLLALQ</sequence>
<proteinExistence type="inferred from homology"/>
<evidence type="ECO:0000256" key="6">
    <source>
        <dbReference type="PIRSR" id="PIRSR600223-1"/>
    </source>
</evidence>
<dbReference type="InterPro" id="IPR036286">
    <property type="entry name" value="LexA/Signal_pep-like_sf"/>
</dbReference>
<evidence type="ECO:0000256" key="3">
    <source>
        <dbReference type="ARBA" id="ARBA00013208"/>
    </source>
</evidence>
<dbReference type="PRINTS" id="PR00727">
    <property type="entry name" value="LEADERPTASE"/>
</dbReference>
<reference evidence="9" key="1">
    <citation type="submission" date="2023-07" db="EMBL/GenBank/DDBJ databases">
        <title>Genome content predicts the carbon catabolic preferences of heterotrophic bacteria.</title>
        <authorList>
            <person name="Gralka M."/>
        </authorList>
    </citation>
    <scope>NUCLEOTIDE SEQUENCE</scope>
    <source>
        <strain evidence="9">F2M12</strain>
    </source>
</reference>
<evidence type="ECO:0000256" key="2">
    <source>
        <dbReference type="ARBA" id="ARBA00009370"/>
    </source>
</evidence>
<keyword evidence="7" id="KW-0645">Protease</keyword>
<accession>A0AAW7Z1Q6</accession>
<dbReference type="Gene3D" id="2.10.109.10">
    <property type="entry name" value="Umud Fragment, subunit A"/>
    <property type="match status" value="1"/>
</dbReference>
<name>A0AAW7Z1Q6_9ALTE</name>
<dbReference type="GO" id="GO:0016020">
    <property type="term" value="C:membrane"/>
    <property type="evidence" value="ECO:0007669"/>
    <property type="project" value="UniProtKB-SubCell"/>
</dbReference>
<dbReference type="GO" id="GO:0009003">
    <property type="term" value="F:signal peptidase activity"/>
    <property type="evidence" value="ECO:0007669"/>
    <property type="project" value="UniProtKB-EC"/>
</dbReference>
<dbReference type="EMBL" id="JAUOQI010000004">
    <property type="protein sequence ID" value="MDO6577379.1"/>
    <property type="molecule type" value="Genomic_DNA"/>
</dbReference>
<dbReference type="CDD" id="cd06530">
    <property type="entry name" value="S26_SPase_I"/>
    <property type="match status" value="1"/>
</dbReference>
<organism evidence="9 10">
    <name type="scientific">Alteromonas stellipolaris</name>
    <dbReference type="NCBI Taxonomy" id="233316"/>
    <lineage>
        <taxon>Bacteria</taxon>
        <taxon>Pseudomonadati</taxon>
        <taxon>Pseudomonadota</taxon>
        <taxon>Gammaproteobacteria</taxon>
        <taxon>Alteromonadales</taxon>
        <taxon>Alteromonadaceae</taxon>
        <taxon>Alteromonas/Salinimonas group</taxon>
        <taxon>Alteromonas</taxon>
    </lineage>
</organism>
<gene>
    <name evidence="9" type="primary">lepB</name>
    <name evidence="9" type="ORF">Q4527_08235</name>
</gene>
<comment type="catalytic activity">
    <reaction evidence="1 7">
        <text>Cleavage of hydrophobic, N-terminal signal or leader sequences from secreted and periplasmic proteins.</text>
        <dbReference type="EC" id="3.4.21.89"/>
    </reaction>
</comment>
<evidence type="ECO:0000313" key="9">
    <source>
        <dbReference type="EMBL" id="MDO6577379.1"/>
    </source>
</evidence>
<evidence type="ECO:0000256" key="4">
    <source>
        <dbReference type="ARBA" id="ARBA00019232"/>
    </source>
</evidence>
<dbReference type="GO" id="GO:0004252">
    <property type="term" value="F:serine-type endopeptidase activity"/>
    <property type="evidence" value="ECO:0007669"/>
    <property type="project" value="InterPro"/>
</dbReference>
<dbReference type="Proteomes" id="UP001170717">
    <property type="component" value="Unassembled WGS sequence"/>
</dbReference>
<protein>
    <recommendedName>
        <fullName evidence="4 7">Signal peptidase I</fullName>
        <ecNumber evidence="3 7">3.4.21.89</ecNumber>
    </recommendedName>
</protein>
<dbReference type="GO" id="GO:0006465">
    <property type="term" value="P:signal peptide processing"/>
    <property type="evidence" value="ECO:0007669"/>
    <property type="project" value="InterPro"/>
</dbReference>
<dbReference type="InterPro" id="IPR019533">
    <property type="entry name" value="Peptidase_S26"/>
</dbReference>
<evidence type="ECO:0000313" key="10">
    <source>
        <dbReference type="Proteomes" id="UP001170717"/>
    </source>
</evidence>
<dbReference type="PROSITE" id="PS00761">
    <property type="entry name" value="SPASE_I_3"/>
    <property type="match status" value="1"/>
</dbReference>
<dbReference type="PANTHER" id="PTHR43390:SF1">
    <property type="entry name" value="CHLOROPLAST PROCESSING PEPTIDASE"/>
    <property type="match status" value="1"/>
</dbReference>
<keyword evidence="5 7" id="KW-0378">Hydrolase</keyword>
<comment type="subcellular location">
    <subcellularLocation>
        <location evidence="7">Membrane</location>
        <topology evidence="7">Multi-pass membrane protein</topology>
    </subcellularLocation>
</comment>
<dbReference type="Pfam" id="PF10502">
    <property type="entry name" value="Peptidase_S26"/>
    <property type="match status" value="1"/>
</dbReference>
<evidence type="ECO:0000256" key="7">
    <source>
        <dbReference type="RuleBase" id="RU362042"/>
    </source>
</evidence>
<comment type="similarity">
    <text evidence="2 7">Belongs to the peptidase S26 family.</text>
</comment>
<dbReference type="InterPro" id="IPR019758">
    <property type="entry name" value="Pept_S26A_signal_pept_1_CS"/>
</dbReference>
<evidence type="ECO:0000256" key="5">
    <source>
        <dbReference type="ARBA" id="ARBA00022801"/>
    </source>
</evidence>
<dbReference type="PANTHER" id="PTHR43390">
    <property type="entry name" value="SIGNAL PEPTIDASE I"/>
    <property type="match status" value="1"/>
</dbReference>